<dbReference type="PANTHER" id="PTHR12677:SF59">
    <property type="entry name" value="GOLGI APPARATUS MEMBRANE PROTEIN TVP38-RELATED"/>
    <property type="match status" value="1"/>
</dbReference>
<dbReference type="EMBL" id="BMKB01000004">
    <property type="protein sequence ID" value="GGA57029.1"/>
    <property type="molecule type" value="Genomic_DNA"/>
</dbReference>
<dbReference type="InterPro" id="IPR015414">
    <property type="entry name" value="TMEM64"/>
</dbReference>
<keyword evidence="5 6" id="KW-0472">Membrane</keyword>
<evidence type="ECO:0000256" key="6">
    <source>
        <dbReference type="RuleBase" id="RU366058"/>
    </source>
</evidence>
<feature type="domain" description="VTT" evidence="7">
    <location>
        <begin position="76"/>
        <end position="189"/>
    </location>
</feature>
<comment type="caution">
    <text evidence="8">The sequence shown here is derived from an EMBL/GenBank/DDBJ whole genome shotgun (WGS) entry which is preliminary data.</text>
</comment>
<dbReference type="PANTHER" id="PTHR12677">
    <property type="entry name" value="GOLGI APPARATUS MEMBRANE PROTEIN TVP38-RELATED"/>
    <property type="match status" value="1"/>
</dbReference>
<dbReference type="OrthoDB" id="9779114at2"/>
<evidence type="ECO:0000313" key="9">
    <source>
        <dbReference type="Proteomes" id="UP000596977"/>
    </source>
</evidence>
<keyword evidence="3 6" id="KW-0812">Transmembrane</keyword>
<evidence type="ECO:0000256" key="1">
    <source>
        <dbReference type="ARBA" id="ARBA00004651"/>
    </source>
</evidence>
<evidence type="ECO:0000256" key="4">
    <source>
        <dbReference type="ARBA" id="ARBA00022989"/>
    </source>
</evidence>
<comment type="subcellular location">
    <subcellularLocation>
        <location evidence="1 6">Cell membrane</location>
        <topology evidence="1 6">Multi-pass membrane protein</topology>
    </subcellularLocation>
</comment>
<dbReference type="AlphaFoldDB" id="A0A916W0B1"/>
<sequence length="247" mass="26860">MNVLAANWRRWLPITAIGAAFLLAFGFELHSYVNFDWLAEQRDWLKGQVAENFVLALGGYALAYIIAVAIAFPAPSMLTVFAGFLFGWPTALVMVVISATLGAALLFLATRSALGVSLRQRLGPKVDRLAKGFERDALIYIIALRIAPILPFWLVTVAPAFFKVPIKTFMIATFLGTMPGTFTLAYLGSGLESVIDNAASRGETITPADLVTPQIAAAFGFFVVLAIIPAVVRYIIHLRGQKLPDEQ</sequence>
<feature type="transmembrane region" description="Helical" evidence="6">
    <location>
        <begin position="53"/>
        <end position="72"/>
    </location>
</feature>
<accession>A0A916W0B1</accession>
<evidence type="ECO:0000313" key="8">
    <source>
        <dbReference type="EMBL" id="GGA57029.1"/>
    </source>
</evidence>
<dbReference type="RefSeq" id="WP_127074095.1">
    <property type="nucleotide sequence ID" value="NZ_BMKB01000004.1"/>
</dbReference>
<name>A0A916W0B1_9HYPH</name>
<evidence type="ECO:0000256" key="2">
    <source>
        <dbReference type="ARBA" id="ARBA00022475"/>
    </source>
</evidence>
<evidence type="ECO:0000256" key="3">
    <source>
        <dbReference type="ARBA" id="ARBA00022692"/>
    </source>
</evidence>
<dbReference type="GO" id="GO:0005886">
    <property type="term" value="C:plasma membrane"/>
    <property type="evidence" value="ECO:0007669"/>
    <property type="project" value="UniProtKB-SubCell"/>
</dbReference>
<feature type="transmembrane region" description="Helical" evidence="6">
    <location>
        <begin position="169"/>
        <end position="187"/>
    </location>
</feature>
<feature type="transmembrane region" description="Helical" evidence="6">
    <location>
        <begin position="84"/>
        <end position="109"/>
    </location>
</feature>
<dbReference type="Pfam" id="PF09335">
    <property type="entry name" value="VTT_dom"/>
    <property type="match status" value="1"/>
</dbReference>
<keyword evidence="9" id="KW-1185">Reference proteome</keyword>
<gene>
    <name evidence="8" type="ORF">GCM10011499_29060</name>
</gene>
<reference evidence="8 9" key="1">
    <citation type="journal article" date="2014" name="Int. J. Syst. Evol. Microbiol.">
        <title>Complete genome sequence of Corynebacterium casei LMG S-19264T (=DSM 44701T), isolated from a smear-ripened cheese.</title>
        <authorList>
            <consortium name="US DOE Joint Genome Institute (JGI-PGF)"/>
            <person name="Walter F."/>
            <person name="Albersmeier A."/>
            <person name="Kalinowski J."/>
            <person name="Ruckert C."/>
        </authorList>
    </citation>
    <scope>NUCLEOTIDE SEQUENCE [LARGE SCALE GENOMIC DNA]</scope>
    <source>
        <strain evidence="8 9">CGMCC 1.15896</strain>
    </source>
</reference>
<proteinExistence type="inferred from homology"/>
<feature type="transmembrane region" description="Helical" evidence="6">
    <location>
        <begin position="215"/>
        <end position="236"/>
    </location>
</feature>
<keyword evidence="4 6" id="KW-1133">Transmembrane helix</keyword>
<protein>
    <recommendedName>
        <fullName evidence="6">TVP38/TMEM64 family membrane protein</fullName>
    </recommendedName>
</protein>
<dbReference type="Proteomes" id="UP000596977">
    <property type="component" value="Unassembled WGS sequence"/>
</dbReference>
<dbReference type="InterPro" id="IPR032816">
    <property type="entry name" value="VTT_dom"/>
</dbReference>
<evidence type="ECO:0000256" key="5">
    <source>
        <dbReference type="ARBA" id="ARBA00023136"/>
    </source>
</evidence>
<comment type="similarity">
    <text evidence="6">Belongs to the TVP38/TMEM64 family.</text>
</comment>
<keyword evidence="2 6" id="KW-1003">Cell membrane</keyword>
<evidence type="ECO:0000259" key="7">
    <source>
        <dbReference type="Pfam" id="PF09335"/>
    </source>
</evidence>
<organism evidence="8 9">
    <name type="scientific">Pelagibacterium lentulum</name>
    <dbReference type="NCBI Taxonomy" id="2029865"/>
    <lineage>
        <taxon>Bacteria</taxon>
        <taxon>Pseudomonadati</taxon>
        <taxon>Pseudomonadota</taxon>
        <taxon>Alphaproteobacteria</taxon>
        <taxon>Hyphomicrobiales</taxon>
        <taxon>Devosiaceae</taxon>
        <taxon>Pelagibacterium</taxon>
    </lineage>
</organism>
<feature type="transmembrane region" description="Helical" evidence="6">
    <location>
        <begin position="12"/>
        <end position="33"/>
    </location>
</feature>
<feature type="transmembrane region" description="Helical" evidence="6">
    <location>
        <begin position="137"/>
        <end position="162"/>
    </location>
</feature>